<protein>
    <submittedName>
        <fullName evidence="1">Uncharacterized protein</fullName>
    </submittedName>
</protein>
<gene>
    <name evidence="1" type="ORF">EZS28_013525</name>
</gene>
<dbReference type="EMBL" id="SNRW01003046">
    <property type="protein sequence ID" value="KAA6390947.1"/>
    <property type="molecule type" value="Genomic_DNA"/>
</dbReference>
<evidence type="ECO:0000313" key="2">
    <source>
        <dbReference type="Proteomes" id="UP000324800"/>
    </source>
</evidence>
<evidence type="ECO:0000313" key="1">
    <source>
        <dbReference type="EMBL" id="KAA6390947.1"/>
    </source>
</evidence>
<accession>A0A5J4W7V0</accession>
<dbReference type="AlphaFoldDB" id="A0A5J4W7V0"/>
<dbReference type="Proteomes" id="UP000324800">
    <property type="component" value="Unassembled WGS sequence"/>
</dbReference>
<proteinExistence type="predicted"/>
<sequence>MVTGFMSHMKFFYPDSVSGSACCPVIKSAVHQSYSLEQSINAENIKKSSSGMLTLKRIGIVYGTDV</sequence>
<name>A0A5J4W7V0_9EUKA</name>
<reference evidence="1 2" key="1">
    <citation type="submission" date="2019-03" db="EMBL/GenBank/DDBJ databases">
        <title>Single cell metagenomics reveals metabolic interactions within the superorganism composed of flagellate Streblomastix strix and complex community of Bacteroidetes bacteria on its surface.</title>
        <authorList>
            <person name="Treitli S.C."/>
            <person name="Kolisko M."/>
            <person name="Husnik F."/>
            <person name="Keeling P."/>
            <person name="Hampl V."/>
        </authorList>
    </citation>
    <scope>NUCLEOTIDE SEQUENCE [LARGE SCALE GENOMIC DNA]</scope>
    <source>
        <strain evidence="1">ST1C</strain>
    </source>
</reference>
<comment type="caution">
    <text evidence="1">The sequence shown here is derived from an EMBL/GenBank/DDBJ whole genome shotgun (WGS) entry which is preliminary data.</text>
</comment>
<organism evidence="1 2">
    <name type="scientific">Streblomastix strix</name>
    <dbReference type="NCBI Taxonomy" id="222440"/>
    <lineage>
        <taxon>Eukaryota</taxon>
        <taxon>Metamonada</taxon>
        <taxon>Preaxostyla</taxon>
        <taxon>Oxymonadida</taxon>
        <taxon>Streblomastigidae</taxon>
        <taxon>Streblomastix</taxon>
    </lineage>
</organism>